<dbReference type="EMBL" id="MSFM01000005">
    <property type="protein sequence ID" value="PKY04757.1"/>
    <property type="molecule type" value="Genomic_DNA"/>
</dbReference>
<dbReference type="RefSeq" id="XP_024693351.1">
    <property type="nucleotide sequence ID" value="XM_024832743.1"/>
</dbReference>
<comment type="caution">
    <text evidence="1">The sequence shown here is derived from an EMBL/GenBank/DDBJ whole genome shotgun (WGS) entry which is preliminary data.</text>
</comment>
<dbReference type="GeneID" id="36540265"/>
<dbReference type="OrthoDB" id="10553191at2759"/>
<evidence type="ECO:0000313" key="1">
    <source>
        <dbReference type="EMBL" id="PKY04757.1"/>
    </source>
</evidence>
<sequence>MMPHPPSILIIFICILLDFFRLNLLSFAFPPCYLILTFRGHKGSSLTIGYTSLFITVSCHNRMNKNPRATKEAVDVLVESVAVLQVFLHQVESRTQTDLEKM</sequence>
<gene>
    <name evidence="1" type="ORF">P168DRAFT_138445</name>
</gene>
<dbReference type="AlphaFoldDB" id="A0A2I1D4E8"/>
<evidence type="ECO:0000313" key="2">
    <source>
        <dbReference type="Proteomes" id="UP000234254"/>
    </source>
</evidence>
<protein>
    <submittedName>
        <fullName evidence="1">Uncharacterized protein</fullName>
    </submittedName>
</protein>
<keyword evidence="2" id="KW-1185">Reference proteome</keyword>
<name>A0A2I1D4E8_ASPC2</name>
<dbReference type="Proteomes" id="UP000234254">
    <property type="component" value="Unassembled WGS sequence"/>
</dbReference>
<dbReference type="VEuPathDB" id="FungiDB:P168DRAFT_138445"/>
<proteinExistence type="predicted"/>
<accession>A0A2I1D4E8</accession>
<reference evidence="1" key="1">
    <citation type="submission" date="2016-12" db="EMBL/GenBank/DDBJ databases">
        <title>The genomes of Aspergillus section Nigri reveals drivers in fungal speciation.</title>
        <authorList>
            <consortium name="DOE Joint Genome Institute"/>
            <person name="Vesth T.C."/>
            <person name="Nybo J."/>
            <person name="Theobald S."/>
            <person name="Brandl J."/>
            <person name="Frisvad J.C."/>
            <person name="Nielsen K.F."/>
            <person name="Lyhne E.K."/>
            <person name="Kogle M.E."/>
            <person name="Kuo A."/>
            <person name="Riley R."/>
            <person name="Clum A."/>
            <person name="Nolan M."/>
            <person name="Lipzen A."/>
            <person name="Salamov A."/>
            <person name="Henrissat B."/>
            <person name="Wiebenga A."/>
            <person name="De vries R.P."/>
            <person name="Grigoriev I.V."/>
            <person name="Mortensen U.H."/>
            <person name="Andersen M.R."/>
            <person name="Baker S.E."/>
        </authorList>
    </citation>
    <scope>NUCLEOTIDE SEQUENCE</scope>
    <source>
        <strain evidence="1">IBT 28561</strain>
    </source>
</reference>
<organism evidence="1 2">
    <name type="scientific">Aspergillus campestris (strain IBT 28561)</name>
    <dbReference type="NCBI Taxonomy" id="1392248"/>
    <lineage>
        <taxon>Eukaryota</taxon>
        <taxon>Fungi</taxon>
        <taxon>Dikarya</taxon>
        <taxon>Ascomycota</taxon>
        <taxon>Pezizomycotina</taxon>
        <taxon>Eurotiomycetes</taxon>
        <taxon>Eurotiomycetidae</taxon>
        <taxon>Eurotiales</taxon>
        <taxon>Aspergillaceae</taxon>
        <taxon>Aspergillus</taxon>
        <taxon>Aspergillus subgen. Circumdati</taxon>
    </lineage>
</organism>